<dbReference type="PROSITE" id="PS01040">
    <property type="entry name" value="SBP_BACTERIAL_5"/>
    <property type="match status" value="1"/>
</dbReference>
<comment type="subcellular location">
    <subcellularLocation>
        <location evidence="1">Cell membrane</location>
        <topology evidence="1">Lipid-anchor</topology>
    </subcellularLocation>
</comment>
<organism evidence="8 9">
    <name type="scientific">Enterococcus casseliflavus ATCC 12755</name>
    <dbReference type="NCBI Taxonomy" id="888066"/>
    <lineage>
        <taxon>Bacteria</taxon>
        <taxon>Bacillati</taxon>
        <taxon>Bacillota</taxon>
        <taxon>Bacilli</taxon>
        <taxon>Lactobacillales</taxon>
        <taxon>Enterococcaceae</taxon>
        <taxon>Enterococcus</taxon>
    </lineage>
</organism>
<dbReference type="PANTHER" id="PTHR30290">
    <property type="entry name" value="PERIPLASMIC BINDING COMPONENT OF ABC TRANSPORTER"/>
    <property type="match status" value="1"/>
</dbReference>
<keyword evidence="5" id="KW-0571">Peptide transport</keyword>
<dbReference type="Gene3D" id="3.10.105.10">
    <property type="entry name" value="Dipeptide-binding Protein, Domain 3"/>
    <property type="match status" value="1"/>
</dbReference>
<evidence type="ECO:0000256" key="2">
    <source>
        <dbReference type="ARBA" id="ARBA00005695"/>
    </source>
</evidence>
<dbReference type="InterPro" id="IPR023765">
    <property type="entry name" value="SBP_5_CS"/>
</dbReference>
<evidence type="ECO:0000256" key="1">
    <source>
        <dbReference type="ARBA" id="ARBA00004193"/>
    </source>
</evidence>
<evidence type="ECO:0000256" key="5">
    <source>
        <dbReference type="ARBA" id="ARBA00022856"/>
    </source>
</evidence>
<dbReference type="GeneID" id="91575763"/>
<evidence type="ECO:0000313" key="9">
    <source>
        <dbReference type="Proteomes" id="UP000004835"/>
    </source>
</evidence>
<evidence type="ECO:0000256" key="4">
    <source>
        <dbReference type="ARBA" id="ARBA00022729"/>
    </source>
</evidence>
<dbReference type="PANTHER" id="PTHR30290:SF10">
    <property type="entry name" value="PERIPLASMIC OLIGOPEPTIDE-BINDING PROTEIN-RELATED"/>
    <property type="match status" value="1"/>
</dbReference>
<accession>F0EP83</accession>
<dbReference type="InterPro" id="IPR039424">
    <property type="entry name" value="SBP_5"/>
</dbReference>
<dbReference type="GO" id="GO:0015833">
    <property type="term" value="P:peptide transport"/>
    <property type="evidence" value="ECO:0007669"/>
    <property type="project" value="UniProtKB-KW"/>
</dbReference>
<dbReference type="PROSITE" id="PS51257">
    <property type="entry name" value="PROKAR_LIPOPROTEIN"/>
    <property type="match status" value="1"/>
</dbReference>
<dbReference type="PIRSF" id="PIRSF002741">
    <property type="entry name" value="MppA"/>
    <property type="match status" value="1"/>
</dbReference>
<keyword evidence="3" id="KW-0813">Transport</keyword>
<name>F0EP83_ENTCA</name>
<evidence type="ECO:0000259" key="7">
    <source>
        <dbReference type="Pfam" id="PF00496"/>
    </source>
</evidence>
<evidence type="ECO:0000256" key="6">
    <source>
        <dbReference type="SAM" id="SignalP"/>
    </source>
</evidence>
<feature type="chain" id="PRO_5038440983" evidence="6">
    <location>
        <begin position="19"/>
        <end position="554"/>
    </location>
</feature>
<dbReference type="FunFam" id="3.90.76.10:FF:000001">
    <property type="entry name" value="Oligopeptide ABC transporter substrate-binding protein"/>
    <property type="match status" value="1"/>
</dbReference>
<comment type="similarity">
    <text evidence="2">Belongs to the bacterial solute-binding protein 5 family.</text>
</comment>
<dbReference type="EMBL" id="AEWT01000031">
    <property type="protein sequence ID" value="EGC68108.1"/>
    <property type="molecule type" value="Genomic_DNA"/>
</dbReference>
<gene>
    <name evidence="8" type="ORF">HMPREF9087_3225</name>
</gene>
<evidence type="ECO:0000313" key="8">
    <source>
        <dbReference type="EMBL" id="EGC68108.1"/>
    </source>
</evidence>
<dbReference type="CDD" id="cd08504">
    <property type="entry name" value="PBP2_OppA"/>
    <property type="match status" value="1"/>
</dbReference>
<dbReference type="GO" id="GO:1904680">
    <property type="term" value="F:peptide transmembrane transporter activity"/>
    <property type="evidence" value="ECO:0007669"/>
    <property type="project" value="TreeGrafter"/>
</dbReference>
<dbReference type="InterPro" id="IPR000914">
    <property type="entry name" value="SBP_5_dom"/>
</dbReference>
<reference evidence="8 9" key="1">
    <citation type="submission" date="2011-01" db="EMBL/GenBank/DDBJ databases">
        <authorList>
            <person name="Muzny D."/>
            <person name="Qin X."/>
            <person name="Deng J."/>
            <person name="Jiang H."/>
            <person name="Liu Y."/>
            <person name="Qu J."/>
            <person name="Song X.-Z."/>
            <person name="Zhang L."/>
            <person name="Thornton R."/>
            <person name="Coyle M."/>
            <person name="Francisco L."/>
            <person name="Jackson L."/>
            <person name="Javaid M."/>
            <person name="Korchina V."/>
            <person name="Kovar C."/>
            <person name="Mata R."/>
            <person name="Mathew T."/>
            <person name="Ngo R."/>
            <person name="Nguyen L."/>
            <person name="Nguyen N."/>
            <person name="Okwuonu G."/>
            <person name="Ongeri F."/>
            <person name="Pham C."/>
            <person name="Simmons D."/>
            <person name="Wilczek-Boney K."/>
            <person name="Hale W."/>
            <person name="Jakkamsetti A."/>
            <person name="Pham P."/>
            <person name="Ruth R."/>
            <person name="San Lucas F."/>
            <person name="Warren J."/>
            <person name="Zhang J."/>
            <person name="Zhao Z."/>
            <person name="Zhou C."/>
            <person name="Zhu D."/>
            <person name="Lee S."/>
            <person name="Bess C."/>
            <person name="Blankenburg K."/>
            <person name="Forbes L."/>
            <person name="Fu Q."/>
            <person name="Gubbala S."/>
            <person name="Hirani K."/>
            <person name="Jayaseelan J.C."/>
            <person name="Lara F."/>
            <person name="Munidasa M."/>
            <person name="Palculict T."/>
            <person name="Patil S."/>
            <person name="Pu L.-L."/>
            <person name="Saada N."/>
            <person name="Tang L."/>
            <person name="Weissenberger G."/>
            <person name="Zhu Y."/>
            <person name="Hemphill L."/>
            <person name="Shang Y."/>
            <person name="Youmans B."/>
            <person name="Ayvaz T."/>
            <person name="Ross M."/>
            <person name="Santibanez J."/>
            <person name="Aqrawi P."/>
            <person name="Gross S."/>
            <person name="Joshi V."/>
            <person name="Fowler G."/>
            <person name="Nazareth L."/>
            <person name="Reid J."/>
            <person name="Worley K."/>
            <person name="Petrosino J."/>
            <person name="Highlander S."/>
            <person name="Gibbs R."/>
        </authorList>
    </citation>
    <scope>NUCLEOTIDE SEQUENCE [LARGE SCALE GENOMIC DNA]</scope>
    <source>
        <strain evidence="8 9">ATCC 12755</strain>
    </source>
</reference>
<dbReference type="Proteomes" id="UP000004835">
    <property type="component" value="Unassembled WGS sequence"/>
</dbReference>
<dbReference type="RefSeq" id="WP_005237349.1">
    <property type="nucleotide sequence ID" value="NZ_GL872323.1"/>
</dbReference>
<proteinExistence type="inferred from homology"/>
<feature type="signal peptide" evidence="6">
    <location>
        <begin position="1"/>
        <end position="18"/>
    </location>
</feature>
<evidence type="ECO:0000256" key="3">
    <source>
        <dbReference type="ARBA" id="ARBA00022448"/>
    </source>
</evidence>
<comment type="caution">
    <text evidence="8">The sequence shown here is derived from an EMBL/GenBank/DDBJ whole genome shotgun (WGS) entry which is preliminary data.</text>
</comment>
<dbReference type="HOGENOM" id="CLU_017028_0_4_9"/>
<dbReference type="FunFam" id="3.10.105.10:FF:000001">
    <property type="entry name" value="Oligopeptide ABC transporter, oligopeptide-binding protein"/>
    <property type="match status" value="1"/>
</dbReference>
<keyword evidence="4 6" id="KW-0732">Signal</keyword>
<feature type="domain" description="Solute-binding protein family 5" evidence="7">
    <location>
        <begin position="84"/>
        <end position="472"/>
    </location>
</feature>
<dbReference type="AlphaFoldDB" id="F0EP83"/>
<keyword evidence="5" id="KW-0653">Protein transport</keyword>
<dbReference type="Gene3D" id="3.40.190.10">
    <property type="entry name" value="Periplasmic binding protein-like II"/>
    <property type="match status" value="1"/>
</dbReference>
<sequence>MKKKWGYGVIAVCGIVLAGCSTGGTSSTGESSSGSGTAAAEQIFNVVVQQEMPSADLSLATDTISFSALNNVYEGLYRLDADSKPEPAGAAELAEVSEDGLTYKLKLREDAKWSNGEPVTAADYVFGWQRTVSAETGSEYAYLFAPVTNAEAITAGEKDASELGIKAVSDYELEITLTTPTPYFQYLLAFPSFFPQSQAVVEDNGDQYASTSDNAVYNGPFVLAGFDGPGTDTEWSYEKNDQYWDKDTVKLDTINVSVVKESSTSLNLFQDGQADDVILTGELAQQMANDEAFVSEPLARTSYIELNQREEDSPFRNEDLRKAISYAIDRDALVTSILGDGSLASTGLIPKGMTFNPTDNTDFVDEAESVIEYDQEKAKEHWEKAKEALGIDSLSFEILASDTDSTKKAIEYIQSAIQDTLDGVKVSLSPVPFSVRLDRSNSGDFDVVMGGWGADYADASSFTDLFVTDNSYNRGRWTSDEYDAAVKSSATTNAGNPDARWQDLLDAEKIIMDQQGVIPVYQNVEAHLRAPKVKGVVSHGAGAQYDYKWAVIEE</sequence>
<dbReference type="GO" id="GO:0043190">
    <property type="term" value="C:ATP-binding cassette (ABC) transporter complex"/>
    <property type="evidence" value="ECO:0007669"/>
    <property type="project" value="InterPro"/>
</dbReference>
<dbReference type="InterPro" id="IPR030678">
    <property type="entry name" value="Peptide/Ni-bd"/>
</dbReference>
<protein>
    <submittedName>
        <fullName evidence="8">ABC transporter, substrate-binding protein, family 5</fullName>
    </submittedName>
</protein>
<dbReference type="SUPFAM" id="SSF53850">
    <property type="entry name" value="Periplasmic binding protein-like II"/>
    <property type="match status" value="1"/>
</dbReference>
<dbReference type="Pfam" id="PF00496">
    <property type="entry name" value="SBP_bac_5"/>
    <property type="match status" value="1"/>
</dbReference>
<dbReference type="GO" id="GO:0030288">
    <property type="term" value="C:outer membrane-bounded periplasmic space"/>
    <property type="evidence" value="ECO:0007669"/>
    <property type="project" value="UniProtKB-ARBA"/>
</dbReference>
<dbReference type="Gene3D" id="3.90.76.10">
    <property type="entry name" value="Dipeptide-binding Protein, Domain 1"/>
    <property type="match status" value="1"/>
</dbReference>